<evidence type="ECO:0000313" key="2">
    <source>
        <dbReference type="Proteomes" id="UP000007875"/>
    </source>
</evidence>
<reference evidence="1" key="3">
    <citation type="submission" date="2025-09" db="UniProtKB">
        <authorList>
            <consortium name="Ensembl"/>
        </authorList>
    </citation>
    <scope>IDENTIFICATION</scope>
</reference>
<sequence length="144" mass="16658">MRIEKERVGPTVRMCGRLARPSNSCYRSGISALRREEWTPCRLKPKSRNSTMMIRSTFHLLKKKKTNRFQQPDQTAANPHWPQDRVWVRIPPPHTEPVSGALELTKEMTSVITNPIGTTQNLMNLWHDDLLTFQPQSNDLPTLI</sequence>
<evidence type="ECO:0000313" key="1">
    <source>
        <dbReference type="Ensembl" id="ENSCSAVP00000013926.1"/>
    </source>
</evidence>
<proteinExistence type="predicted"/>
<reference evidence="1" key="2">
    <citation type="submission" date="2025-08" db="UniProtKB">
        <authorList>
            <consortium name="Ensembl"/>
        </authorList>
    </citation>
    <scope>IDENTIFICATION</scope>
</reference>
<protein>
    <submittedName>
        <fullName evidence="1">Uncharacterized protein</fullName>
    </submittedName>
</protein>
<dbReference type="InParanoid" id="H2Z8L4"/>
<name>H2Z8L4_CIOSA</name>
<dbReference type="AlphaFoldDB" id="H2Z8L4"/>
<accession>H2Z8L4</accession>
<dbReference type="HOGENOM" id="CLU_1795802_0_0_1"/>
<dbReference type="Proteomes" id="UP000007875">
    <property type="component" value="Unassembled WGS sequence"/>
</dbReference>
<dbReference type="Ensembl" id="ENSCSAVT00000014086.1">
    <property type="protein sequence ID" value="ENSCSAVP00000013926.1"/>
    <property type="gene ID" value="ENSCSAVG00000008166.1"/>
</dbReference>
<organism evidence="1 2">
    <name type="scientific">Ciona savignyi</name>
    <name type="common">Pacific transparent sea squirt</name>
    <dbReference type="NCBI Taxonomy" id="51511"/>
    <lineage>
        <taxon>Eukaryota</taxon>
        <taxon>Metazoa</taxon>
        <taxon>Chordata</taxon>
        <taxon>Tunicata</taxon>
        <taxon>Ascidiacea</taxon>
        <taxon>Phlebobranchia</taxon>
        <taxon>Cionidae</taxon>
        <taxon>Ciona</taxon>
    </lineage>
</organism>
<keyword evidence="2" id="KW-1185">Reference proteome</keyword>
<reference evidence="2" key="1">
    <citation type="submission" date="2003-08" db="EMBL/GenBank/DDBJ databases">
        <authorList>
            <person name="Birren B."/>
            <person name="Nusbaum C."/>
            <person name="Abebe A."/>
            <person name="Abouelleil A."/>
            <person name="Adekoya E."/>
            <person name="Ait-zahra M."/>
            <person name="Allen N."/>
            <person name="Allen T."/>
            <person name="An P."/>
            <person name="Anderson M."/>
            <person name="Anderson S."/>
            <person name="Arachchi H."/>
            <person name="Armbruster J."/>
            <person name="Bachantsang P."/>
            <person name="Baldwin J."/>
            <person name="Barry A."/>
            <person name="Bayul T."/>
            <person name="Blitshsteyn B."/>
            <person name="Bloom T."/>
            <person name="Blye J."/>
            <person name="Boguslavskiy L."/>
            <person name="Borowsky M."/>
            <person name="Boukhgalter B."/>
            <person name="Brunache A."/>
            <person name="Butler J."/>
            <person name="Calixte N."/>
            <person name="Calvo S."/>
            <person name="Camarata J."/>
            <person name="Campo K."/>
            <person name="Chang J."/>
            <person name="Cheshatsang Y."/>
            <person name="Citroen M."/>
            <person name="Collymore A."/>
            <person name="Considine T."/>
            <person name="Cook A."/>
            <person name="Cooke P."/>
            <person name="Corum B."/>
            <person name="Cuomo C."/>
            <person name="David R."/>
            <person name="Dawoe T."/>
            <person name="Degray S."/>
            <person name="Dodge S."/>
            <person name="Dooley K."/>
            <person name="Dorje P."/>
            <person name="Dorjee K."/>
            <person name="Dorris L."/>
            <person name="Duffey N."/>
            <person name="Dupes A."/>
            <person name="Elkins T."/>
            <person name="Engels R."/>
            <person name="Erickson J."/>
            <person name="Farina A."/>
            <person name="Faro S."/>
            <person name="Ferreira P."/>
            <person name="Fischer H."/>
            <person name="Fitzgerald M."/>
            <person name="Foley K."/>
            <person name="Gage D."/>
            <person name="Galagan J."/>
            <person name="Gearin G."/>
            <person name="Gnerre S."/>
            <person name="Gnirke A."/>
            <person name="Goyette A."/>
            <person name="Graham J."/>
            <person name="Grandbois E."/>
            <person name="Gyaltsen K."/>
            <person name="Hafez N."/>
            <person name="Hagopian D."/>
            <person name="Hagos B."/>
            <person name="Hall J."/>
            <person name="Hatcher B."/>
            <person name="Heller A."/>
            <person name="Higgins H."/>
            <person name="Honan T."/>
            <person name="Horn A."/>
            <person name="Houde N."/>
            <person name="Hughes L."/>
            <person name="Hulme W."/>
            <person name="Husby E."/>
            <person name="Iliev I."/>
            <person name="Jaffe D."/>
            <person name="Jones C."/>
            <person name="Kamal M."/>
            <person name="Kamat A."/>
            <person name="Kamvysselis M."/>
            <person name="Karlsson E."/>
            <person name="Kells C."/>
            <person name="Kieu A."/>
            <person name="Kisner P."/>
            <person name="Kodira C."/>
            <person name="Kulbokas E."/>
            <person name="Labutti K."/>
            <person name="Lama D."/>
            <person name="Landers T."/>
            <person name="Leger J."/>
            <person name="Levine S."/>
            <person name="Lewis D."/>
            <person name="Lewis T."/>
            <person name="Lindblad-toh K."/>
            <person name="Liu X."/>
            <person name="Lokyitsang T."/>
            <person name="Lokyitsang Y."/>
            <person name="Lucien O."/>
            <person name="Lui A."/>
            <person name="Ma L.J."/>
            <person name="Mabbitt R."/>
            <person name="Macdonald J."/>
            <person name="Maclean C."/>
            <person name="Major J."/>
            <person name="Manning J."/>
            <person name="Marabella R."/>
            <person name="Maru K."/>
            <person name="Matthews C."/>
            <person name="Mauceli E."/>
            <person name="Mccarthy M."/>
            <person name="Mcdonough S."/>
            <person name="Mcghee T."/>
            <person name="Meldrim J."/>
            <person name="Meneus L."/>
            <person name="Mesirov J."/>
            <person name="Mihalev A."/>
            <person name="Mihova T."/>
            <person name="Mikkelsen T."/>
            <person name="Mlenga V."/>
            <person name="Moru K."/>
            <person name="Mozes J."/>
            <person name="Mulrain L."/>
            <person name="Munson G."/>
            <person name="Naylor J."/>
            <person name="Newes C."/>
            <person name="Nguyen C."/>
            <person name="Nguyen N."/>
            <person name="Nguyen T."/>
            <person name="Nicol R."/>
            <person name="Nielsen C."/>
            <person name="Nizzari M."/>
            <person name="Norbu C."/>
            <person name="Norbu N."/>
            <person name="O'donnell P."/>
            <person name="Okoawo O."/>
            <person name="O'leary S."/>
            <person name="Omotosho B."/>
            <person name="O'neill K."/>
            <person name="Osman S."/>
            <person name="Parker S."/>
            <person name="Perrin D."/>
            <person name="Phunkhang P."/>
            <person name="Piqani B."/>
            <person name="Purcell S."/>
            <person name="Rachupka T."/>
            <person name="Ramasamy U."/>
            <person name="Rameau R."/>
            <person name="Ray V."/>
            <person name="Raymond C."/>
            <person name="Retta R."/>
            <person name="Richardson S."/>
            <person name="Rise C."/>
            <person name="Rodriguez J."/>
            <person name="Rogers J."/>
            <person name="Rogov P."/>
            <person name="Rutman M."/>
            <person name="Schupbach R."/>
            <person name="Seaman C."/>
            <person name="Settipalli S."/>
            <person name="Sharpe T."/>
            <person name="Sheridan J."/>
            <person name="Sherpa N."/>
            <person name="Shi J."/>
            <person name="Smirnov S."/>
            <person name="Smith C."/>
            <person name="Sougnez C."/>
            <person name="Spencer B."/>
            <person name="Stalker J."/>
            <person name="Stange-thomann N."/>
            <person name="Stavropoulos S."/>
            <person name="Stetson K."/>
            <person name="Stone C."/>
            <person name="Stone S."/>
            <person name="Stubbs M."/>
            <person name="Talamas J."/>
            <person name="Tchuinga P."/>
            <person name="Tenzing P."/>
            <person name="Tesfaye S."/>
            <person name="Theodore J."/>
            <person name="Thoulutsang Y."/>
            <person name="Topham K."/>
            <person name="Towey S."/>
            <person name="Tsamla T."/>
            <person name="Tsomo N."/>
            <person name="Vallee D."/>
            <person name="Vassiliev H."/>
            <person name="Venkataraman V."/>
            <person name="Vinson J."/>
            <person name="Vo A."/>
            <person name="Wade C."/>
            <person name="Wang S."/>
            <person name="Wangchuk T."/>
            <person name="Wangdi T."/>
            <person name="Whittaker C."/>
            <person name="Wilkinson J."/>
            <person name="Wu Y."/>
            <person name="Wyman D."/>
            <person name="Yadav S."/>
            <person name="Yang S."/>
            <person name="Yang X."/>
            <person name="Yeager S."/>
            <person name="Yee E."/>
            <person name="Young G."/>
            <person name="Zainoun J."/>
            <person name="Zembeck L."/>
            <person name="Zimmer A."/>
            <person name="Zody M."/>
            <person name="Lander E."/>
        </authorList>
    </citation>
    <scope>NUCLEOTIDE SEQUENCE [LARGE SCALE GENOMIC DNA]</scope>
</reference>